<protein>
    <recommendedName>
        <fullName evidence="3">AB hydrolase-1 domain-containing protein</fullName>
    </recommendedName>
</protein>
<evidence type="ECO:0008006" key="3">
    <source>
        <dbReference type="Google" id="ProtNLM"/>
    </source>
</evidence>
<reference evidence="1 2" key="1">
    <citation type="submission" date="2020-10" db="EMBL/GenBank/DDBJ databases">
        <title>Ca. Dormibacterota MAGs.</title>
        <authorList>
            <person name="Montgomery K."/>
        </authorList>
    </citation>
    <scope>NUCLEOTIDE SEQUENCE [LARGE SCALE GENOMIC DNA]</scope>
    <source>
        <strain evidence="1">SC8812_S17_18</strain>
    </source>
</reference>
<evidence type="ECO:0000313" key="1">
    <source>
        <dbReference type="EMBL" id="MBJ7595431.1"/>
    </source>
</evidence>
<dbReference type="InterPro" id="IPR029058">
    <property type="entry name" value="AB_hydrolase_fold"/>
</dbReference>
<accession>A0A934N4A4</accession>
<dbReference type="AlphaFoldDB" id="A0A934N4A4"/>
<proteinExistence type="predicted"/>
<dbReference type="Gene3D" id="3.40.50.1820">
    <property type="entry name" value="alpha/beta hydrolase"/>
    <property type="match status" value="1"/>
</dbReference>
<gene>
    <name evidence="1" type="ORF">JF886_11350</name>
</gene>
<dbReference type="SUPFAM" id="SSF53474">
    <property type="entry name" value="alpha/beta-Hydrolases"/>
    <property type="match status" value="1"/>
</dbReference>
<evidence type="ECO:0000313" key="2">
    <source>
        <dbReference type="Proteomes" id="UP000606991"/>
    </source>
</evidence>
<dbReference type="RefSeq" id="WP_337312537.1">
    <property type="nucleotide sequence ID" value="NZ_JAEKNS010000118.1"/>
</dbReference>
<organism evidence="1 2">
    <name type="scientific">Candidatus Aeolococcus gillhamiae</name>
    <dbReference type="NCBI Taxonomy" id="3127015"/>
    <lineage>
        <taxon>Bacteria</taxon>
        <taxon>Bacillati</taxon>
        <taxon>Candidatus Dormiibacterota</taxon>
        <taxon>Candidatus Dormibacteria</taxon>
        <taxon>Candidatus Aeolococcales</taxon>
        <taxon>Candidatus Aeolococcaceae</taxon>
        <taxon>Candidatus Aeolococcus</taxon>
    </lineage>
</organism>
<name>A0A934N4A4_9BACT</name>
<dbReference type="EMBL" id="JAEKNS010000118">
    <property type="protein sequence ID" value="MBJ7595431.1"/>
    <property type="molecule type" value="Genomic_DNA"/>
</dbReference>
<comment type="caution">
    <text evidence="1">The sequence shown here is derived from an EMBL/GenBank/DDBJ whole genome shotgun (WGS) entry which is preliminary data.</text>
</comment>
<sequence length="353" mass="37892">MEETMARRPLRRDRAHKGIDSAVLWRLGALRYETQGAQAREAVHPQAFWDDSRVAHPAEVVATARWEHRHATELRLEGSSEGPGGHPGASKLIATAHLAHGLAADAPMVFLIHGYAVPMPVLDALVARTLRAQGAHSVRLDLPFHLRRRMPGHSSGDGFFGTDPARIRATVRQAVEDAAALVAWARANVTPTVAVMGVSLGGLVTSLLAAQVPLDSVIAVAPLCDPPLTFLEHMPRRLARRLGINSSSGGAWGDDRDEARAMLDAALAPLVPRNLIPRTLPENITLVRPELDLIVGPQPIADLAAAWGAELWDYPYGHITVMNAPGVGARIRDRLLDPRRIGAGHSPLAAAAV</sequence>
<dbReference type="Proteomes" id="UP000606991">
    <property type="component" value="Unassembled WGS sequence"/>
</dbReference>